<dbReference type="GO" id="GO:0016787">
    <property type="term" value="F:hydrolase activity"/>
    <property type="evidence" value="ECO:0007669"/>
    <property type="project" value="UniProtKB-KW"/>
</dbReference>
<comment type="similarity">
    <text evidence="3">Belongs to the HARBI1 family.</text>
</comment>
<dbReference type="Ensembl" id="ENSLBET00000003459.1">
    <property type="protein sequence ID" value="ENSLBEP00000003287.1"/>
    <property type="gene ID" value="ENSLBEG00000002449.1"/>
</dbReference>
<dbReference type="Pfam" id="PF13359">
    <property type="entry name" value="DDE_Tnp_4"/>
    <property type="match status" value="1"/>
</dbReference>
<evidence type="ECO:0000256" key="5">
    <source>
        <dbReference type="ARBA" id="ARBA00022723"/>
    </source>
</evidence>
<evidence type="ECO:0000259" key="8">
    <source>
        <dbReference type="Pfam" id="PF13359"/>
    </source>
</evidence>
<evidence type="ECO:0000256" key="3">
    <source>
        <dbReference type="ARBA" id="ARBA00006958"/>
    </source>
</evidence>
<sequence length="240" mass="27194">SKIPRTILDILYKRVFRERTDQFGESTEWLLSRYRFPKHILLELAIPVHIQLLSTLGFLATAIISLSPSHIQFPYSIAKQAEIKQGFHAIAAFPNKIGAIDCTHIAIKGPSNKEFNYVNRKGFHSINVQIICDATLLLLNVNSSVGVRHQETAPEYVLNHISSEDQGYPLKPWLMTPLANPRTHQEQNYNRAQAVCGGNTFYALLINEPPGPVFTSILRILSENQLLDVIKNSMRNCKYQ</sequence>
<evidence type="ECO:0000256" key="7">
    <source>
        <dbReference type="ARBA" id="ARBA00023242"/>
    </source>
</evidence>
<accession>A0A3Q3E7K5</accession>
<comment type="subcellular location">
    <subcellularLocation>
        <location evidence="2">Nucleus</location>
    </subcellularLocation>
</comment>
<organism evidence="9 10">
    <name type="scientific">Labrus bergylta</name>
    <name type="common">ballan wrasse</name>
    <dbReference type="NCBI Taxonomy" id="56723"/>
    <lineage>
        <taxon>Eukaryota</taxon>
        <taxon>Metazoa</taxon>
        <taxon>Chordata</taxon>
        <taxon>Craniata</taxon>
        <taxon>Vertebrata</taxon>
        <taxon>Euteleostomi</taxon>
        <taxon>Actinopterygii</taxon>
        <taxon>Neopterygii</taxon>
        <taxon>Teleostei</taxon>
        <taxon>Neoteleostei</taxon>
        <taxon>Acanthomorphata</taxon>
        <taxon>Eupercaria</taxon>
        <taxon>Labriformes</taxon>
        <taxon>Labridae</taxon>
        <taxon>Labrus</taxon>
    </lineage>
</organism>
<evidence type="ECO:0000256" key="2">
    <source>
        <dbReference type="ARBA" id="ARBA00004123"/>
    </source>
</evidence>
<dbReference type="GeneTree" id="ENSGT00940000154348"/>
<proteinExistence type="inferred from homology"/>
<dbReference type="Proteomes" id="UP000261660">
    <property type="component" value="Unplaced"/>
</dbReference>
<dbReference type="GO" id="GO:0005634">
    <property type="term" value="C:nucleus"/>
    <property type="evidence" value="ECO:0007669"/>
    <property type="project" value="UniProtKB-SubCell"/>
</dbReference>
<dbReference type="InterPro" id="IPR027806">
    <property type="entry name" value="HARBI1_dom"/>
</dbReference>
<keyword evidence="10" id="KW-1185">Reference proteome</keyword>
<evidence type="ECO:0000256" key="6">
    <source>
        <dbReference type="ARBA" id="ARBA00022801"/>
    </source>
</evidence>
<evidence type="ECO:0000313" key="9">
    <source>
        <dbReference type="Ensembl" id="ENSLBEP00000003287.1"/>
    </source>
</evidence>
<reference evidence="9" key="2">
    <citation type="submission" date="2025-09" db="UniProtKB">
        <authorList>
            <consortium name="Ensembl"/>
        </authorList>
    </citation>
    <scope>IDENTIFICATION</scope>
</reference>
<keyword evidence="7" id="KW-0539">Nucleus</keyword>
<dbReference type="GO" id="GO:0046872">
    <property type="term" value="F:metal ion binding"/>
    <property type="evidence" value="ECO:0007669"/>
    <property type="project" value="UniProtKB-KW"/>
</dbReference>
<comment type="cofactor">
    <cofactor evidence="1">
        <name>a divalent metal cation</name>
        <dbReference type="ChEBI" id="CHEBI:60240"/>
    </cofactor>
</comment>
<dbReference type="AlphaFoldDB" id="A0A3Q3E7K5"/>
<reference evidence="9" key="1">
    <citation type="submission" date="2025-08" db="UniProtKB">
        <authorList>
            <consortium name="Ensembl"/>
        </authorList>
    </citation>
    <scope>IDENTIFICATION</scope>
</reference>
<dbReference type="InterPro" id="IPR045249">
    <property type="entry name" value="HARBI1-like"/>
</dbReference>
<keyword evidence="5" id="KW-0479">Metal-binding</keyword>
<keyword evidence="4" id="KW-0540">Nuclease</keyword>
<protein>
    <recommendedName>
        <fullName evidence="8">DDE Tnp4 domain-containing protein</fullName>
    </recommendedName>
</protein>
<feature type="domain" description="DDE Tnp4" evidence="8">
    <location>
        <begin position="100"/>
        <end position="192"/>
    </location>
</feature>
<dbReference type="GO" id="GO:0004518">
    <property type="term" value="F:nuclease activity"/>
    <property type="evidence" value="ECO:0007669"/>
    <property type="project" value="UniProtKB-KW"/>
</dbReference>
<name>A0A3Q3E7K5_9LABR</name>
<dbReference type="PANTHER" id="PTHR22930">
    <property type="match status" value="1"/>
</dbReference>
<dbReference type="PANTHER" id="PTHR22930:SF267">
    <property type="entry name" value="NUCLEASE HARBI1-RELATED"/>
    <property type="match status" value="1"/>
</dbReference>
<keyword evidence="6" id="KW-0378">Hydrolase</keyword>
<evidence type="ECO:0000256" key="4">
    <source>
        <dbReference type="ARBA" id="ARBA00022722"/>
    </source>
</evidence>
<evidence type="ECO:0000256" key="1">
    <source>
        <dbReference type="ARBA" id="ARBA00001968"/>
    </source>
</evidence>
<evidence type="ECO:0000313" key="10">
    <source>
        <dbReference type="Proteomes" id="UP000261660"/>
    </source>
</evidence>